<keyword evidence="11" id="KW-1185">Reference proteome</keyword>
<keyword evidence="4" id="KW-0833">Ubl conjugation pathway</keyword>
<dbReference type="Gene3D" id="3.90.70.10">
    <property type="entry name" value="Cysteine proteinases"/>
    <property type="match status" value="1"/>
</dbReference>
<dbReference type="GeneID" id="92177983"/>
<dbReference type="KEGG" id="kne:92177983"/>
<dbReference type="EC" id="3.4.19.12" evidence="2"/>
<evidence type="ECO:0000313" key="10">
    <source>
        <dbReference type="EMBL" id="KAK8865579.1"/>
    </source>
</evidence>
<evidence type="ECO:0000256" key="1">
    <source>
        <dbReference type="ARBA" id="ARBA00000707"/>
    </source>
</evidence>
<organism evidence="10 11">
    <name type="scientific">Kwoniella newhampshirensis</name>
    <dbReference type="NCBI Taxonomy" id="1651941"/>
    <lineage>
        <taxon>Eukaryota</taxon>
        <taxon>Fungi</taxon>
        <taxon>Dikarya</taxon>
        <taxon>Basidiomycota</taxon>
        <taxon>Agaricomycotina</taxon>
        <taxon>Tremellomycetes</taxon>
        <taxon>Tremellales</taxon>
        <taxon>Cryptococcaceae</taxon>
        <taxon>Kwoniella</taxon>
    </lineage>
</organism>
<evidence type="ECO:0000259" key="9">
    <source>
        <dbReference type="PROSITE" id="PS50235"/>
    </source>
</evidence>
<evidence type="ECO:0000256" key="3">
    <source>
        <dbReference type="ARBA" id="ARBA00022670"/>
    </source>
</evidence>
<keyword evidence="7" id="KW-0175">Coiled coil</keyword>
<dbReference type="PANTHER" id="PTHR43982:SF6">
    <property type="entry name" value="UBIQUITIN CARBOXYL-TERMINAL HYDROLASE 2-RELATED"/>
    <property type="match status" value="1"/>
</dbReference>
<proteinExistence type="predicted"/>
<evidence type="ECO:0000313" key="11">
    <source>
        <dbReference type="Proteomes" id="UP001388673"/>
    </source>
</evidence>
<dbReference type="Pfam" id="PF23625">
    <property type="entry name" value="UIM_2"/>
    <property type="match status" value="1"/>
</dbReference>
<reference evidence="10 11" key="1">
    <citation type="journal article" date="2024" name="bioRxiv">
        <title>Comparative genomics of Cryptococcus and Kwoniella reveals pathogenesis evolution and contrasting karyotype dynamics via intercentromeric recombination or chromosome fusion.</title>
        <authorList>
            <person name="Coelho M.A."/>
            <person name="David-Palma M."/>
            <person name="Shea T."/>
            <person name="Bowers K."/>
            <person name="McGinley-Smith S."/>
            <person name="Mohammad A.W."/>
            <person name="Gnirke A."/>
            <person name="Yurkov A.M."/>
            <person name="Nowrousian M."/>
            <person name="Sun S."/>
            <person name="Cuomo C.A."/>
            <person name="Heitman J."/>
        </authorList>
    </citation>
    <scope>NUCLEOTIDE SEQUENCE [LARGE SCALE GENOMIC DNA]</scope>
    <source>
        <strain evidence="10 11">CBS 13917</strain>
    </source>
</reference>
<dbReference type="InterPro" id="IPR038765">
    <property type="entry name" value="Papain-like_cys_pep_sf"/>
</dbReference>
<evidence type="ECO:0000256" key="8">
    <source>
        <dbReference type="SAM" id="MobiDB-lite"/>
    </source>
</evidence>
<dbReference type="InterPro" id="IPR001394">
    <property type="entry name" value="Peptidase_C19_UCH"/>
</dbReference>
<dbReference type="Pfam" id="PF02809">
    <property type="entry name" value="UIM"/>
    <property type="match status" value="1"/>
</dbReference>
<comment type="caution">
    <text evidence="10">The sequence shown here is derived from an EMBL/GenBank/DDBJ whole genome shotgun (WGS) entry which is preliminary data.</text>
</comment>
<dbReference type="InterPro" id="IPR028889">
    <property type="entry name" value="USP"/>
</dbReference>
<name>A0AAW0Z3S7_9TREE</name>
<sequence>MSISEVTFNALKDMGIEPVLAREAASRYHSVEPAVNWCFGDGANWQPEVPQPEAMPIQHAWRPQATQGTSVEHREVLDADDDSTLSSYPPTPSTQPPPPKTTTLGSNNPFRQDVTAAPPPPYPARPLQGQSSLTPTLIDDDDEDEELRKAIALSQAESVPSSSVLPVPVPDPTAEVTVTAVEDDGMRWDITDFDENEKRQERERSVRATGVPPPSPEGEVNDEGEVMQTLFGPSEKNDVEGKMALVPAGQNNSLSKEDADMNRAIQESLMTASFHSASAIRDADKPVPVKRQEGAPVALFSQSGQSSYATNLVQAMCAVPQLREAVHTALAQGNSLSRKGEVIAGLFKEVEEDPLSFVEVDEPLKDLRDGYERYQLPPNEPAREFHSTFEKEILDICTGDIGSYEVSESDLERFRAPYRRLFNTLIQRDPPHPPATHVNFRRRAGLPNDVYSHLAEILWGADAPNQSINELSDVLTVMLGWTPGSAREIWQLEETVVLDRFMTSNAAYAAQKRAMQSVSAGNVRRTQEKIDQLSLHNGHNFQDSIATLIEHFETSPPSDDAMQAESRREMKEKLEQTLKVLKAKVAELKMELEEENKAATGSVFETDDPALKQHVYTLRAVLFHDGALVGANHLYMYVKGDDGRWWKMQEHEVTQVEWETIASDKTGLWMDGGPYVLVYSREGLRPVSPAESPVAQTAVAETESEGAKIVSEGDLIDVTMDETRAPIDLLTGTEETMGAANEVKRKSLDVSGDSGSGEVVKQDNDEPMLL</sequence>
<evidence type="ECO:0000256" key="2">
    <source>
        <dbReference type="ARBA" id="ARBA00012759"/>
    </source>
</evidence>
<dbReference type="SUPFAM" id="SSF54001">
    <property type="entry name" value="Cysteine proteinases"/>
    <property type="match status" value="1"/>
</dbReference>
<dbReference type="PROSITE" id="PS50235">
    <property type="entry name" value="USP_3"/>
    <property type="match status" value="1"/>
</dbReference>
<evidence type="ECO:0000256" key="6">
    <source>
        <dbReference type="ARBA" id="ARBA00022807"/>
    </source>
</evidence>
<dbReference type="InterPro" id="IPR003903">
    <property type="entry name" value="UIM_dom"/>
</dbReference>
<dbReference type="InterPro" id="IPR044635">
    <property type="entry name" value="UBP14-like"/>
</dbReference>
<feature type="region of interest" description="Disordered" evidence="8">
    <location>
        <begin position="81"/>
        <end position="222"/>
    </location>
</feature>
<evidence type="ECO:0000256" key="4">
    <source>
        <dbReference type="ARBA" id="ARBA00022786"/>
    </source>
</evidence>
<accession>A0AAW0Z3S7</accession>
<dbReference type="PROSITE" id="PS50330">
    <property type="entry name" value="UIM"/>
    <property type="match status" value="1"/>
</dbReference>
<protein>
    <recommendedName>
        <fullName evidence="2">ubiquitinyl hydrolase 1</fullName>
        <ecNumber evidence="2">3.4.19.12</ecNumber>
    </recommendedName>
</protein>
<feature type="domain" description="USP" evidence="9">
    <location>
        <begin position="297"/>
        <end position="682"/>
    </location>
</feature>
<feature type="compositionally biased region" description="Pro residues" evidence="8">
    <location>
        <begin position="89"/>
        <end position="100"/>
    </location>
</feature>
<comment type="catalytic activity">
    <reaction evidence="1">
        <text>Thiol-dependent hydrolysis of ester, thioester, amide, peptide and isopeptide bonds formed by the C-terminal Gly of ubiquitin (a 76-residue protein attached to proteins as an intracellular targeting signal).</text>
        <dbReference type="EC" id="3.4.19.12"/>
    </reaction>
</comment>
<dbReference type="CDD" id="cd02257">
    <property type="entry name" value="Peptidase_C19"/>
    <property type="match status" value="1"/>
</dbReference>
<dbReference type="SMART" id="SM00726">
    <property type="entry name" value="UIM"/>
    <property type="match status" value="2"/>
</dbReference>
<dbReference type="GO" id="GO:0004843">
    <property type="term" value="F:cysteine-type deubiquitinase activity"/>
    <property type="evidence" value="ECO:0007669"/>
    <property type="project" value="UniProtKB-EC"/>
</dbReference>
<dbReference type="GO" id="GO:0043161">
    <property type="term" value="P:proteasome-mediated ubiquitin-dependent protein catabolic process"/>
    <property type="evidence" value="ECO:0007669"/>
    <property type="project" value="InterPro"/>
</dbReference>
<dbReference type="Proteomes" id="UP001388673">
    <property type="component" value="Unassembled WGS sequence"/>
</dbReference>
<keyword evidence="6" id="KW-0788">Thiol protease</keyword>
<dbReference type="GO" id="GO:0070628">
    <property type="term" value="F:proteasome binding"/>
    <property type="evidence" value="ECO:0007669"/>
    <property type="project" value="TreeGrafter"/>
</dbReference>
<dbReference type="EMBL" id="JBCAWK010000002">
    <property type="protein sequence ID" value="KAK8865579.1"/>
    <property type="molecule type" value="Genomic_DNA"/>
</dbReference>
<dbReference type="GO" id="GO:0016579">
    <property type="term" value="P:protein deubiquitination"/>
    <property type="evidence" value="ECO:0007669"/>
    <property type="project" value="InterPro"/>
</dbReference>
<dbReference type="Pfam" id="PF00443">
    <property type="entry name" value="UCH"/>
    <property type="match status" value="1"/>
</dbReference>
<dbReference type="AlphaFoldDB" id="A0AAW0Z3S7"/>
<feature type="region of interest" description="Disordered" evidence="8">
    <location>
        <begin position="729"/>
        <end position="770"/>
    </location>
</feature>
<dbReference type="RefSeq" id="XP_066805058.1">
    <property type="nucleotide sequence ID" value="XM_066943857.1"/>
</dbReference>
<dbReference type="GO" id="GO:0061136">
    <property type="term" value="P:regulation of proteasomal protein catabolic process"/>
    <property type="evidence" value="ECO:0007669"/>
    <property type="project" value="TreeGrafter"/>
</dbReference>
<keyword evidence="3" id="KW-0645">Protease</keyword>
<keyword evidence="5" id="KW-0378">Hydrolase</keyword>
<feature type="compositionally biased region" description="Basic and acidic residues" evidence="8">
    <location>
        <begin position="184"/>
        <end position="206"/>
    </location>
</feature>
<dbReference type="PANTHER" id="PTHR43982">
    <property type="entry name" value="UBIQUITIN CARBOXYL-TERMINAL HYDROLASE"/>
    <property type="match status" value="1"/>
</dbReference>
<evidence type="ECO:0000256" key="7">
    <source>
        <dbReference type="SAM" id="Coils"/>
    </source>
</evidence>
<evidence type="ECO:0000256" key="5">
    <source>
        <dbReference type="ARBA" id="ARBA00022801"/>
    </source>
</evidence>
<gene>
    <name evidence="10" type="ORF">IAR55_000723</name>
</gene>
<feature type="coiled-coil region" evidence="7">
    <location>
        <begin position="564"/>
        <end position="598"/>
    </location>
</feature>